<dbReference type="Proteomes" id="UP000030651">
    <property type="component" value="Unassembled WGS sequence"/>
</dbReference>
<dbReference type="HOGENOM" id="CLU_2159290_0_0_1"/>
<organism evidence="2 3">
    <name type="scientific">Pestalotiopsis fici (strain W106-1 / CGMCC3.15140)</name>
    <dbReference type="NCBI Taxonomy" id="1229662"/>
    <lineage>
        <taxon>Eukaryota</taxon>
        <taxon>Fungi</taxon>
        <taxon>Dikarya</taxon>
        <taxon>Ascomycota</taxon>
        <taxon>Pezizomycotina</taxon>
        <taxon>Sordariomycetes</taxon>
        <taxon>Xylariomycetidae</taxon>
        <taxon>Amphisphaeriales</taxon>
        <taxon>Sporocadaceae</taxon>
        <taxon>Pestalotiopsis</taxon>
    </lineage>
</organism>
<evidence type="ECO:0000313" key="3">
    <source>
        <dbReference type="Proteomes" id="UP000030651"/>
    </source>
</evidence>
<dbReference type="GeneID" id="19279091"/>
<dbReference type="EMBL" id="KI912120">
    <property type="protein sequence ID" value="ETS74212.1"/>
    <property type="molecule type" value="Genomic_DNA"/>
</dbReference>
<proteinExistence type="predicted"/>
<feature type="region of interest" description="Disordered" evidence="1">
    <location>
        <begin position="15"/>
        <end position="111"/>
    </location>
</feature>
<feature type="compositionally biased region" description="Basic and acidic residues" evidence="1">
    <location>
        <begin position="102"/>
        <end position="111"/>
    </location>
</feature>
<keyword evidence="3" id="KW-1185">Reference proteome</keyword>
<accession>W3WM20</accession>
<evidence type="ECO:0000313" key="2">
    <source>
        <dbReference type="EMBL" id="ETS74212.1"/>
    </source>
</evidence>
<name>W3WM20_PESFW</name>
<gene>
    <name evidence="2" type="ORF">PFICI_14078</name>
</gene>
<dbReference type="AlphaFoldDB" id="W3WM20"/>
<feature type="compositionally biased region" description="Pro residues" evidence="1">
    <location>
        <begin position="29"/>
        <end position="47"/>
    </location>
</feature>
<protein>
    <submittedName>
        <fullName evidence="2">Uncharacterized protein</fullName>
    </submittedName>
</protein>
<reference evidence="3" key="1">
    <citation type="journal article" date="2015" name="BMC Genomics">
        <title>Genomic and transcriptomic analysis of the endophytic fungus Pestalotiopsis fici reveals its lifestyle and high potential for synthesis of natural products.</title>
        <authorList>
            <person name="Wang X."/>
            <person name="Zhang X."/>
            <person name="Liu L."/>
            <person name="Xiang M."/>
            <person name="Wang W."/>
            <person name="Sun X."/>
            <person name="Che Y."/>
            <person name="Guo L."/>
            <person name="Liu G."/>
            <person name="Guo L."/>
            <person name="Wang C."/>
            <person name="Yin W.B."/>
            <person name="Stadler M."/>
            <person name="Zhang X."/>
            <person name="Liu X."/>
        </authorList>
    </citation>
    <scope>NUCLEOTIDE SEQUENCE [LARGE SCALE GENOMIC DNA]</scope>
    <source>
        <strain evidence="3">W106-1 / CGMCC3.15140</strain>
    </source>
</reference>
<evidence type="ECO:0000256" key="1">
    <source>
        <dbReference type="SAM" id="MobiDB-lite"/>
    </source>
</evidence>
<dbReference type="RefSeq" id="XP_007840850.1">
    <property type="nucleotide sequence ID" value="XM_007842659.1"/>
</dbReference>
<sequence>MNYEEILSEFVYGTSQQRGAWLHRGPTGNEPPYPLPIREPRPYPAPIVVPSSGGPPTAGVVDAEEDCGGGEPPTTGVVDAEGDCGGGEPPTAAVVDSLGSESARESAREGG</sequence>
<dbReference type="InParanoid" id="W3WM20"/>
<dbReference type="KEGG" id="pfy:PFICI_14078"/>